<dbReference type="EC" id="2.7.7.7" evidence="11"/>
<gene>
    <name evidence="11" type="primary">dnaX</name>
    <name evidence="14" type="ORF">OP10G_3706</name>
</gene>
<keyword evidence="15" id="KW-1185">Reference proteome</keyword>
<feature type="compositionally biased region" description="Pro residues" evidence="12">
    <location>
        <begin position="393"/>
        <end position="404"/>
    </location>
</feature>
<dbReference type="Gene3D" id="1.10.8.60">
    <property type="match status" value="1"/>
</dbReference>
<dbReference type="SMART" id="SM00382">
    <property type="entry name" value="AAA"/>
    <property type="match status" value="1"/>
</dbReference>
<dbReference type="GO" id="GO:0003887">
    <property type="term" value="F:DNA-directed DNA polymerase activity"/>
    <property type="evidence" value="ECO:0007669"/>
    <property type="project" value="UniProtKB-KW"/>
</dbReference>
<dbReference type="CDD" id="cd18137">
    <property type="entry name" value="HLD_clamp_pol_III_gamma_tau"/>
    <property type="match status" value="1"/>
</dbReference>
<dbReference type="FunFam" id="3.40.50.300:FF:000014">
    <property type="entry name" value="DNA polymerase III subunit gamma/tau"/>
    <property type="match status" value="1"/>
</dbReference>
<dbReference type="Pfam" id="PF12169">
    <property type="entry name" value="DNA_pol3_gamma3"/>
    <property type="match status" value="1"/>
</dbReference>
<evidence type="ECO:0000256" key="11">
    <source>
        <dbReference type="RuleBase" id="RU364063"/>
    </source>
</evidence>
<comment type="subunit">
    <text evidence="11">DNA polymerase III contains a core (composed of alpha, epsilon and theta chains) that associates with a tau subunit. This core dimerizes to form the POLIII' complex. PolIII' associates with the gamma complex (composed of gamma, delta, delta', psi and chi chains) and with the beta chain to form the complete DNA polymerase III complex.</text>
</comment>
<evidence type="ECO:0000256" key="9">
    <source>
        <dbReference type="ARBA" id="ARBA00022932"/>
    </source>
</evidence>
<name>A0A068NYM3_FIMGI</name>
<dbReference type="AlphaFoldDB" id="A0A068NYM3"/>
<keyword evidence="6 11" id="KW-0547">Nucleotide-binding</keyword>
<dbReference type="InterPro" id="IPR045085">
    <property type="entry name" value="HLD_clamp_pol_III_gamma_tau"/>
</dbReference>
<evidence type="ECO:0000256" key="7">
    <source>
        <dbReference type="ARBA" id="ARBA00022833"/>
    </source>
</evidence>
<dbReference type="InterPro" id="IPR003593">
    <property type="entry name" value="AAA+_ATPase"/>
</dbReference>
<evidence type="ECO:0000256" key="4">
    <source>
        <dbReference type="ARBA" id="ARBA00022705"/>
    </source>
</evidence>
<dbReference type="GO" id="GO:0005524">
    <property type="term" value="F:ATP binding"/>
    <property type="evidence" value="ECO:0007669"/>
    <property type="project" value="UniProtKB-KW"/>
</dbReference>
<dbReference type="Pfam" id="PF13177">
    <property type="entry name" value="DNA_pol3_delta2"/>
    <property type="match status" value="1"/>
</dbReference>
<dbReference type="NCBIfam" id="NF004046">
    <property type="entry name" value="PRK05563.1"/>
    <property type="match status" value="1"/>
</dbReference>
<dbReference type="GO" id="GO:0009360">
    <property type="term" value="C:DNA polymerase III complex"/>
    <property type="evidence" value="ECO:0007669"/>
    <property type="project" value="InterPro"/>
</dbReference>
<evidence type="ECO:0000313" key="15">
    <source>
        <dbReference type="Proteomes" id="UP000027982"/>
    </source>
</evidence>
<dbReference type="SUPFAM" id="SSF52540">
    <property type="entry name" value="P-loop containing nucleoside triphosphate hydrolases"/>
    <property type="match status" value="1"/>
</dbReference>
<dbReference type="InterPro" id="IPR001270">
    <property type="entry name" value="ClpA/B"/>
</dbReference>
<feature type="domain" description="AAA+ ATPase" evidence="13">
    <location>
        <begin position="37"/>
        <end position="180"/>
    </location>
</feature>
<dbReference type="FunFam" id="1.10.8.60:FF:000013">
    <property type="entry name" value="DNA polymerase III subunit gamma/tau"/>
    <property type="match status" value="1"/>
</dbReference>
<dbReference type="NCBIfam" id="TIGR02397">
    <property type="entry name" value="dnaX_nterm"/>
    <property type="match status" value="1"/>
</dbReference>
<dbReference type="PANTHER" id="PTHR11669">
    <property type="entry name" value="REPLICATION FACTOR C / DNA POLYMERASE III GAMMA-TAU SUBUNIT"/>
    <property type="match status" value="1"/>
</dbReference>
<comment type="function">
    <text evidence="11">DNA polymerase III is a complex, multichain enzyme responsible for most of the replicative synthesis in bacteria. This DNA polymerase also exhibits 3' to 5' exonuclease activity.</text>
</comment>
<dbReference type="Pfam" id="PF22608">
    <property type="entry name" value="DNAX_ATPase_lid"/>
    <property type="match status" value="1"/>
</dbReference>
<evidence type="ECO:0000256" key="3">
    <source>
        <dbReference type="ARBA" id="ARBA00022695"/>
    </source>
</evidence>
<evidence type="ECO:0000259" key="13">
    <source>
        <dbReference type="SMART" id="SM00382"/>
    </source>
</evidence>
<evidence type="ECO:0000256" key="10">
    <source>
        <dbReference type="ARBA" id="ARBA00049244"/>
    </source>
</evidence>
<evidence type="ECO:0000256" key="1">
    <source>
        <dbReference type="ARBA" id="ARBA00006360"/>
    </source>
</evidence>
<evidence type="ECO:0000256" key="2">
    <source>
        <dbReference type="ARBA" id="ARBA00022679"/>
    </source>
</evidence>
<keyword evidence="3 11" id="KW-0548">Nucleotidyltransferase</keyword>
<keyword evidence="5" id="KW-0479">Metal-binding</keyword>
<proteinExistence type="inferred from homology"/>
<dbReference type="STRING" id="661478.OP10G_3706"/>
<dbReference type="GO" id="GO:0046872">
    <property type="term" value="F:metal ion binding"/>
    <property type="evidence" value="ECO:0007669"/>
    <property type="project" value="UniProtKB-KW"/>
</dbReference>
<dbReference type="InterPro" id="IPR027417">
    <property type="entry name" value="P-loop_NTPase"/>
</dbReference>
<comment type="catalytic activity">
    <reaction evidence="10 11">
        <text>DNA(n) + a 2'-deoxyribonucleoside 5'-triphosphate = DNA(n+1) + diphosphate</text>
        <dbReference type="Rhea" id="RHEA:22508"/>
        <dbReference type="Rhea" id="RHEA-COMP:17339"/>
        <dbReference type="Rhea" id="RHEA-COMP:17340"/>
        <dbReference type="ChEBI" id="CHEBI:33019"/>
        <dbReference type="ChEBI" id="CHEBI:61560"/>
        <dbReference type="ChEBI" id="CHEBI:173112"/>
        <dbReference type="EC" id="2.7.7.7"/>
    </reaction>
</comment>
<reference evidence="14 15" key="1">
    <citation type="journal article" date="2014" name="PLoS ONE">
        <title>The first complete genome sequence of the class fimbriimonadia in the phylum armatimonadetes.</title>
        <authorList>
            <person name="Hu Z.Y."/>
            <person name="Wang Y.Z."/>
            <person name="Im W.T."/>
            <person name="Wang S.Y."/>
            <person name="Zhao G.P."/>
            <person name="Zheng H.J."/>
            <person name="Quan Z.X."/>
        </authorList>
    </citation>
    <scope>NUCLEOTIDE SEQUENCE [LARGE SCALE GENOMIC DNA]</scope>
    <source>
        <strain evidence="14">Gsoil 348</strain>
    </source>
</reference>
<dbReference type="CDD" id="cd00009">
    <property type="entry name" value="AAA"/>
    <property type="match status" value="1"/>
</dbReference>
<dbReference type="GO" id="GO:0003677">
    <property type="term" value="F:DNA binding"/>
    <property type="evidence" value="ECO:0007669"/>
    <property type="project" value="InterPro"/>
</dbReference>
<feature type="region of interest" description="Disordered" evidence="12">
    <location>
        <begin position="366"/>
        <end position="409"/>
    </location>
</feature>
<dbReference type="KEGG" id="fgi:OP10G_3706"/>
<evidence type="ECO:0000256" key="5">
    <source>
        <dbReference type="ARBA" id="ARBA00022723"/>
    </source>
</evidence>
<keyword evidence="9 11" id="KW-0239">DNA-directed DNA polymerase</keyword>
<evidence type="ECO:0000313" key="14">
    <source>
        <dbReference type="EMBL" id="AIE87074.1"/>
    </source>
</evidence>
<dbReference type="RefSeq" id="WP_025229005.1">
    <property type="nucleotide sequence ID" value="NZ_CP007139.1"/>
</dbReference>
<keyword evidence="7" id="KW-0862">Zinc</keyword>
<accession>A0A068NYM3</accession>
<evidence type="ECO:0000256" key="8">
    <source>
        <dbReference type="ARBA" id="ARBA00022840"/>
    </source>
</evidence>
<protein>
    <recommendedName>
        <fullName evidence="11">DNA polymerase III subunit gamma/tau</fullName>
        <ecNumber evidence="11">2.7.7.7</ecNumber>
    </recommendedName>
</protein>
<keyword evidence="2 11" id="KW-0808">Transferase</keyword>
<dbReference type="OrthoDB" id="9810148at2"/>
<dbReference type="SUPFAM" id="SSF48019">
    <property type="entry name" value="post-AAA+ oligomerization domain-like"/>
    <property type="match status" value="1"/>
</dbReference>
<dbReference type="InterPro" id="IPR008921">
    <property type="entry name" value="DNA_pol3_clamp-load_cplx_C"/>
</dbReference>
<dbReference type="Proteomes" id="UP000027982">
    <property type="component" value="Chromosome"/>
</dbReference>
<evidence type="ECO:0000256" key="6">
    <source>
        <dbReference type="ARBA" id="ARBA00022741"/>
    </source>
</evidence>
<evidence type="ECO:0000256" key="12">
    <source>
        <dbReference type="SAM" id="MobiDB-lite"/>
    </source>
</evidence>
<dbReference type="PRINTS" id="PR00300">
    <property type="entry name" value="CLPPROTEASEA"/>
</dbReference>
<sequence>MSYQSLYRKYRSQTFGDLIGQDHVVKTIQNGIASGRIAHAYLFTGPRGTGKTSTARLLAKALCCESGPTPEPDNTCEICRDITVGSCVDVVEMDAASESGVDDIREQIVEVTEYQPMVCRYKIFIIDEVHDLSAKAFDALLKTIEEPPPHIIFILATTEYNKVPPTIRSRCQKYEFHRASMQDLIRRLTHVAEHEGVQAEPAAITAIARMADGGYRDALTLLEQAMLTSTDNVITLQQVYDQLGLVSEEAVDGLLLAIREADVPAIMRILADIARLGRDPRSILESAMYRLQDLTLASYQAHQDLSDAAREASLHETSTRLGREFILRMRGDLAEAHKAIRDISLPRLWLESELLRLSQPRSAAPAPVAAAPAAPRPAKAPEPVRQEAARPATPRPPDPSPTPTPKEEPVAAVGMPAVLEGDSPEAVWSRVLASLPVKDGQPAAITKKARAATLIGLEGQELVIEVPRRMDAEWFTDDIKRIALLNRHVQAQGGEGWMIRVRASANGSSSLGDESSTVELPAEGERLEELARKVFGV</sequence>
<dbReference type="InterPro" id="IPR022754">
    <property type="entry name" value="DNA_pol_III_gamma-3"/>
</dbReference>
<dbReference type="EMBL" id="CP007139">
    <property type="protein sequence ID" value="AIE87074.1"/>
    <property type="molecule type" value="Genomic_DNA"/>
</dbReference>
<keyword evidence="8 11" id="KW-0067">ATP-binding</keyword>
<dbReference type="InterPro" id="IPR012763">
    <property type="entry name" value="DNA_pol_III_sug/sutau_N"/>
</dbReference>
<dbReference type="GO" id="GO:0006261">
    <property type="term" value="P:DNA-templated DNA replication"/>
    <property type="evidence" value="ECO:0007669"/>
    <property type="project" value="TreeGrafter"/>
</dbReference>
<keyword evidence="4 11" id="KW-0235">DNA replication</keyword>
<organism evidence="14 15">
    <name type="scientific">Fimbriimonas ginsengisoli Gsoil 348</name>
    <dbReference type="NCBI Taxonomy" id="661478"/>
    <lineage>
        <taxon>Bacteria</taxon>
        <taxon>Bacillati</taxon>
        <taxon>Armatimonadota</taxon>
        <taxon>Fimbriimonadia</taxon>
        <taxon>Fimbriimonadales</taxon>
        <taxon>Fimbriimonadaceae</taxon>
        <taxon>Fimbriimonas</taxon>
    </lineage>
</organism>
<dbReference type="Gene3D" id="3.40.50.300">
    <property type="entry name" value="P-loop containing nucleotide triphosphate hydrolases"/>
    <property type="match status" value="1"/>
</dbReference>
<dbReference type="HOGENOM" id="CLU_006229_0_7_0"/>
<dbReference type="InterPro" id="IPR050238">
    <property type="entry name" value="DNA_Rep/Repair_Clamp_Loader"/>
</dbReference>
<dbReference type="eggNOG" id="COG2812">
    <property type="taxonomic scope" value="Bacteria"/>
</dbReference>
<comment type="similarity">
    <text evidence="1 11">Belongs to the DnaX/STICHEL family.</text>
</comment>
<dbReference type="PANTHER" id="PTHR11669:SF0">
    <property type="entry name" value="PROTEIN STICHEL-LIKE 2"/>
    <property type="match status" value="1"/>
</dbReference>
<dbReference type="Gene3D" id="1.20.272.10">
    <property type="match status" value="1"/>
</dbReference>